<name>A0A1I3KF69_9ACTN</name>
<keyword evidence="3" id="KW-1185">Reference proteome</keyword>
<gene>
    <name evidence="2" type="ORF">SAMN05216561_11223</name>
</gene>
<organism evidence="2 3">
    <name type="scientific">Nocardioides psychrotolerans</name>
    <dbReference type="NCBI Taxonomy" id="1005945"/>
    <lineage>
        <taxon>Bacteria</taxon>
        <taxon>Bacillati</taxon>
        <taxon>Actinomycetota</taxon>
        <taxon>Actinomycetes</taxon>
        <taxon>Propionibacteriales</taxon>
        <taxon>Nocardioidaceae</taxon>
        <taxon>Nocardioides</taxon>
    </lineage>
</organism>
<keyword evidence="1" id="KW-0812">Transmembrane</keyword>
<keyword evidence="1" id="KW-1133">Transmembrane helix</keyword>
<evidence type="ECO:0000313" key="3">
    <source>
        <dbReference type="Proteomes" id="UP000198649"/>
    </source>
</evidence>
<proteinExistence type="predicted"/>
<accession>A0A1I3KF69</accession>
<dbReference type="AlphaFoldDB" id="A0A1I3KF69"/>
<feature type="transmembrane region" description="Helical" evidence="1">
    <location>
        <begin position="7"/>
        <end position="30"/>
    </location>
</feature>
<protein>
    <submittedName>
        <fullName evidence="2">Uncharacterized protein</fullName>
    </submittedName>
</protein>
<sequence>MPLAHRIIVVVFGCVIAAPVWVGLISYALFLPAEAHISSTALSEAEEPYFEDLETVTTVEDAEADCVQLLLANRDDISDAYATSQDIGTLDNGGGAYEFFGDHYRYDSGAGRWNCVHTFGKAVVWLKTSDTGVIIDQS</sequence>
<dbReference type="Proteomes" id="UP000198649">
    <property type="component" value="Unassembled WGS sequence"/>
</dbReference>
<dbReference type="EMBL" id="FOQG01000012">
    <property type="protein sequence ID" value="SFI71161.1"/>
    <property type="molecule type" value="Genomic_DNA"/>
</dbReference>
<reference evidence="2 3" key="1">
    <citation type="submission" date="2016-10" db="EMBL/GenBank/DDBJ databases">
        <authorList>
            <person name="de Groot N.N."/>
        </authorList>
    </citation>
    <scope>NUCLEOTIDE SEQUENCE [LARGE SCALE GENOMIC DNA]</scope>
    <source>
        <strain evidence="2 3">CGMCC 1.11156</strain>
    </source>
</reference>
<evidence type="ECO:0000256" key="1">
    <source>
        <dbReference type="SAM" id="Phobius"/>
    </source>
</evidence>
<keyword evidence="1" id="KW-0472">Membrane</keyword>
<dbReference type="RefSeq" id="WP_091114710.1">
    <property type="nucleotide sequence ID" value="NZ_BKAF01000014.1"/>
</dbReference>
<evidence type="ECO:0000313" key="2">
    <source>
        <dbReference type="EMBL" id="SFI71161.1"/>
    </source>
</evidence>